<dbReference type="PANTHER" id="PTHR31605">
    <property type="entry name" value="GLYCEROL-3-PHOSPHATE O-ACYLTRANSFERASE 1"/>
    <property type="match status" value="1"/>
</dbReference>
<accession>A0A4Z0A0X3</accession>
<gene>
    <name evidence="1" type="ORF">EWM64_g3898</name>
</gene>
<keyword evidence="2" id="KW-1185">Reference proteome</keyword>
<evidence type="ECO:0000313" key="1">
    <source>
        <dbReference type="EMBL" id="TFY80114.1"/>
    </source>
</evidence>
<dbReference type="GO" id="GO:0016287">
    <property type="term" value="F:glycerone-phosphate O-acyltransferase activity"/>
    <property type="evidence" value="ECO:0007669"/>
    <property type="project" value="TreeGrafter"/>
</dbReference>
<dbReference type="InterPro" id="IPR052744">
    <property type="entry name" value="GPAT/DAPAT"/>
</dbReference>
<dbReference type="EMBL" id="SFCI01000390">
    <property type="protein sequence ID" value="TFY80114.1"/>
    <property type="molecule type" value="Genomic_DNA"/>
</dbReference>
<name>A0A4Z0A0X3_9AGAM</name>
<reference evidence="1 2" key="1">
    <citation type="submission" date="2019-02" db="EMBL/GenBank/DDBJ databases">
        <title>Genome sequencing of the rare red list fungi Hericium alpestre (H. flagellum).</title>
        <authorList>
            <person name="Buettner E."/>
            <person name="Kellner H."/>
        </authorList>
    </citation>
    <scope>NUCLEOTIDE SEQUENCE [LARGE SCALE GENOMIC DNA]</scope>
    <source>
        <strain evidence="1 2">DSM 108284</strain>
    </source>
</reference>
<protein>
    <submittedName>
        <fullName evidence="1">Uncharacterized protein</fullName>
    </submittedName>
</protein>
<comment type="caution">
    <text evidence="1">The sequence shown here is derived from an EMBL/GenBank/DDBJ whole genome shotgun (WGS) entry which is preliminary data.</text>
</comment>
<dbReference type="GO" id="GO:0004366">
    <property type="term" value="F:glycerol-3-phosphate O-acyltransferase activity"/>
    <property type="evidence" value="ECO:0007669"/>
    <property type="project" value="TreeGrafter"/>
</dbReference>
<dbReference type="PANTHER" id="PTHR31605:SF0">
    <property type="entry name" value="GLYCEROL-3-PHOSPHATE O-ACYLTRANSFERASE 1"/>
    <property type="match status" value="1"/>
</dbReference>
<dbReference type="GO" id="GO:0008654">
    <property type="term" value="P:phospholipid biosynthetic process"/>
    <property type="evidence" value="ECO:0007669"/>
    <property type="project" value="TreeGrafter"/>
</dbReference>
<dbReference type="SUPFAM" id="SSF69593">
    <property type="entry name" value="Glycerol-3-phosphate (1)-acyltransferase"/>
    <property type="match status" value="1"/>
</dbReference>
<proteinExistence type="predicted"/>
<evidence type="ECO:0000313" key="2">
    <source>
        <dbReference type="Proteomes" id="UP000298061"/>
    </source>
</evidence>
<sequence length="196" mass="22368">MMLDPAILSVAFIGKRTLHYWSKASLFANPILRYILLSTGNISVDRKTNDHQALFREGTSYTEPHIMQVKDGASYAALEYIKWAQAHPERASKQPLVIVPTAIVYTNKSKYRSYVIMEFGRPISLDPYVEQYFSGEEGASRAAAKRLTCAIETQLVEMTINAPDWDTLYAARMARDLLWQDEKTINRDDFVHISQT</sequence>
<dbReference type="AlphaFoldDB" id="A0A4Z0A0X3"/>
<dbReference type="OrthoDB" id="1044435at2759"/>
<organism evidence="1 2">
    <name type="scientific">Hericium alpestre</name>
    <dbReference type="NCBI Taxonomy" id="135208"/>
    <lineage>
        <taxon>Eukaryota</taxon>
        <taxon>Fungi</taxon>
        <taxon>Dikarya</taxon>
        <taxon>Basidiomycota</taxon>
        <taxon>Agaricomycotina</taxon>
        <taxon>Agaricomycetes</taxon>
        <taxon>Russulales</taxon>
        <taxon>Hericiaceae</taxon>
        <taxon>Hericium</taxon>
    </lineage>
</organism>
<dbReference type="Proteomes" id="UP000298061">
    <property type="component" value="Unassembled WGS sequence"/>
</dbReference>
<dbReference type="STRING" id="135208.A0A4Z0A0X3"/>